<dbReference type="RefSeq" id="WP_162443655.1">
    <property type="nucleotide sequence ID" value="NZ_CP048222.1"/>
</dbReference>
<dbReference type="KEGG" id="rhoz:GXP67_13810"/>
<dbReference type="Pfam" id="PF13333">
    <property type="entry name" value="rve_2"/>
    <property type="match status" value="1"/>
</dbReference>
<organism evidence="2 3">
    <name type="scientific">Rhodocytophaga rosea</name>
    <dbReference type="NCBI Taxonomy" id="2704465"/>
    <lineage>
        <taxon>Bacteria</taxon>
        <taxon>Pseudomonadati</taxon>
        <taxon>Bacteroidota</taxon>
        <taxon>Cytophagia</taxon>
        <taxon>Cytophagales</taxon>
        <taxon>Rhodocytophagaceae</taxon>
        <taxon>Rhodocytophaga</taxon>
    </lineage>
</organism>
<evidence type="ECO:0000313" key="3">
    <source>
        <dbReference type="Proteomes" id="UP000480178"/>
    </source>
</evidence>
<sequence>MKTELIYHVHYYTKQQAKLAVFDHIEGWYNKRKRHSALGNRNPKQFQYYLEEKIAA</sequence>
<dbReference type="InterPro" id="IPR001584">
    <property type="entry name" value="Integrase_cat-core"/>
</dbReference>
<dbReference type="EMBL" id="CP048222">
    <property type="protein sequence ID" value="QHT67629.1"/>
    <property type="molecule type" value="Genomic_DNA"/>
</dbReference>
<dbReference type="GO" id="GO:0015074">
    <property type="term" value="P:DNA integration"/>
    <property type="evidence" value="ECO:0007669"/>
    <property type="project" value="InterPro"/>
</dbReference>
<accession>A0A6C0GI39</accession>
<keyword evidence="3" id="KW-1185">Reference proteome</keyword>
<gene>
    <name evidence="2" type="ORF">GXP67_13810</name>
</gene>
<proteinExistence type="predicted"/>
<evidence type="ECO:0000259" key="1">
    <source>
        <dbReference type="Pfam" id="PF13333"/>
    </source>
</evidence>
<name>A0A6C0GI39_9BACT</name>
<dbReference type="AlphaFoldDB" id="A0A6C0GI39"/>
<reference evidence="2 3" key="1">
    <citation type="submission" date="2020-01" db="EMBL/GenBank/DDBJ databases">
        <authorList>
            <person name="Kim M.K."/>
        </authorList>
    </citation>
    <scope>NUCLEOTIDE SEQUENCE [LARGE SCALE GENOMIC DNA]</scope>
    <source>
        <strain evidence="2 3">172606-1</strain>
    </source>
</reference>
<feature type="domain" description="Integrase catalytic" evidence="1">
    <location>
        <begin position="1"/>
        <end position="47"/>
    </location>
</feature>
<evidence type="ECO:0000313" key="2">
    <source>
        <dbReference type="EMBL" id="QHT67629.1"/>
    </source>
</evidence>
<dbReference type="Proteomes" id="UP000480178">
    <property type="component" value="Chromosome"/>
</dbReference>
<protein>
    <submittedName>
        <fullName evidence="2">IS3 family transposase</fullName>
    </submittedName>
</protein>